<keyword evidence="1" id="KW-1133">Transmembrane helix</keyword>
<protein>
    <recommendedName>
        <fullName evidence="4">Holin-X, holin superfamily III</fullName>
    </recommendedName>
</protein>
<keyword evidence="1" id="KW-0812">Transmembrane</keyword>
<proteinExistence type="predicted"/>
<evidence type="ECO:0000313" key="3">
    <source>
        <dbReference type="Proteomes" id="UP001320513"/>
    </source>
</evidence>
<feature type="transmembrane region" description="Helical" evidence="1">
    <location>
        <begin position="52"/>
        <end position="78"/>
    </location>
</feature>
<keyword evidence="3" id="KW-1185">Reference proteome</keyword>
<dbReference type="Pfam" id="PF07332">
    <property type="entry name" value="Phage_holin_3_6"/>
    <property type="match status" value="1"/>
</dbReference>
<comment type="caution">
    <text evidence="2">The sequence shown here is derived from an EMBL/GenBank/DDBJ whole genome shotgun (WGS) entry which is preliminary data.</text>
</comment>
<evidence type="ECO:0000313" key="2">
    <source>
        <dbReference type="EMBL" id="MCI8209817.1"/>
    </source>
</evidence>
<dbReference type="EMBL" id="LOHG01000005">
    <property type="protein sequence ID" value="MCI8209817.1"/>
    <property type="molecule type" value="Genomic_DNA"/>
</dbReference>
<sequence length="135" mass="14099">MSTTPNTPPEGDTSALDLIRQLAHEVPALLSKELALAKAEVRESVQAAKAGVAAVGGGAVVMFAGLVIVLLAAVYALANIMQPWLAALIVGVVAMVIGFIMIQSGKKQFDASNMTPERTVSSLQKDKDAIQRKVS</sequence>
<keyword evidence="1" id="KW-0472">Membrane</keyword>
<reference evidence="2 3" key="1">
    <citation type="submission" date="2015-12" db="EMBL/GenBank/DDBJ databases">
        <title>Phylogenomics in the description of a new species in the Pseudomonas syringae group.</title>
        <authorList>
            <person name="Busquets A."/>
            <person name="Gomila M."/>
            <person name="Beiki F."/>
            <person name="Rahimian H."/>
            <person name="Mulet M."/>
            <person name="Sanchez D."/>
            <person name="Garcia-Valdes E."/>
            <person name="Lalucat J."/>
        </authorList>
    </citation>
    <scope>NUCLEOTIDE SEQUENCE [LARGE SCALE GENOMIC DNA]</scope>
    <source>
        <strain evidence="2 3">S25</strain>
    </source>
</reference>
<organism evidence="2 3">
    <name type="scientific">Pseudomonas maioricensis</name>
    <dbReference type="NCBI Taxonomy" id="1766623"/>
    <lineage>
        <taxon>Bacteria</taxon>
        <taxon>Pseudomonadati</taxon>
        <taxon>Pseudomonadota</taxon>
        <taxon>Gammaproteobacteria</taxon>
        <taxon>Pseudomonadales</taxon>
        <taxon>Pseudomonadaceae</taxon>
        <taxon>Pseudomonas</taxon>
    </lineage>
</organism>
<evidence type="ECO:0008006" key="4">
    <source>
        <dbReference type="Google" id="ProtNLM"/>
    </source>
</evidence>
<gene>
    <name evidence="2" type="ORF">AUC61_09740</name>
</gene>
<accession>A0ABS9ZHA9</accession>
<feature type="transmembrane region" description="Helical" evidence="1">
    <location>
        <begin position="84"/>
        <end position="102"/>
    </location>
</feature>
<dbReference type="Proteomes" id="UP001320513">
    <property type="component" value="Unassembled WGS sequence"/>
</dbReference>
<dbReference type="InterPro" id="IPR009937">
    <property type="entry name" value="Phage_holin_3_6"/>
</dbReference>
<evidence type="ECO:0000256" key="1">
    <source>
        <dbReference type="SAM" id="Phobius"/>
    </source>
</evidence>
<name>A0ABS9ZHA9_9PSED</name>
<dbReference type="RefSeq" id="WP_243245724.1">
    <property type="nucleotide sequence ID" value="NZ_LOHG01000005.1"/>
</dbReference>